<dbReference type="InterPro" id="IPR039024">
    <property type="entry name" value="RTC4"/>
</dbReference>
<protein>
    <recommendedName>
        <fullName evidence="5">Restriction of telomere capping protein 4</fullName>
    </recommendedName>
</protein>
<evidence type="ECO:0000256" key="6">
    <source>
        <dbReference type="ARBA" id="ARBA00022490"/>
    </source>
</evidence>
<keyword evidence="6" id="KW-0963">Cytoplasm</keyword>
<keyword evidence="11" id="KW-1185">Reference proteome</keyword>
<comment type="caution">
    <text evidence="10">The sequence shown here is derived from an EMBL/GenBank/DDBJ whole genome shotgun (WGS) entry which is preliminary data.</text>
</comment>
<dbReference type="PANTHER" id="PTHR41391:SF1">
    <property type="entry name" value="RESTRICTION OF TELOMERE CAPPING PROTEIN 4"/>
    <property type="match status" value="1"/>
</dbReference>
<organism evidence="10 11">
    <name type="scientific">Amylocarpus encephaloides</name>
    <dbReference type="NCBI Taxonomy" id="45428"/>
    <lineage>
        <taxon>Eukaryota</taxon>
        <taxon>Fungi</taxon>
        <taxon>Dikarya</taxon>
        <taxon>Ascomycota</taxon>
        <taxon>Pezizomycotina</taxon>
        <taxon>Leotiomycetes</taxon>
        <taxon>Helotiales</taxon>
        <taxon>Helotiales incertae sedis</taxon>
        <taxon>Amylocarpus</taxon>
    </lineage>
</organism>
<feature type="region of interest" description="Disordered" evidence="8">
    <location>
        <begin position="18"/>
        <end position="230"/>
    </location>
</feature>
<feature type="compositionally biased region" description="Basic and acidic residues" evidence="8">
    <location>
        <begin position="21"/>
        <end position="30"/>
    </location>
</feature>
<proteinExistence type="inferred from homology"/>
<dbReference type="GO" id="GO:0005634">
    <property type="term" value="C:nucleus"/>
    <property type="evidence" value="ECO:0007669"/>
    <property type="project" value="UniProtKB-SubCell"/>
</dbReference>
<comment type="subcellular location">
    <subcellularLocation>
        <location evidence="3">Cytoplasm</location>
    </subcellularLocation>
    <subcellularLocation>
        <location evidence="2">Nucleus</location>
    </subcellularLocation>
</comment>
<dbReference type="EMBL" id="MU251367">
    <property type="protein sequence ID" value="KAG9238670.1"/>
    <property type="molecule type" value="Genomic_DNA"/>
</dbReference>
<dbReference type="InterPro" id="IPR028094">
    <property type="entry name" value="RTC4_C"/>
</dbReference>
<feature type="domain" description="Restriction of telomere capping protein 4 C-terminal" evidence="9">
    <location>
        <begin position="473"/>
        <end position="588"/>
    </location>
</feature>
<evidence type="ECO:0000313" key="11">
    <source>
        <dbReference type="Proteomes" id="UP000824998"/>
    </source>
</evidence>
<feature type="compositionally biased region" description="Basic and acidic residues" evidence="8">
    <location>
        <begin position="55"/>
        <end position="66"/>
    </location>
</feature>
<dbReference type="GO" id="GO:0005737">
    <property type="term" value="C:cytoplasm"/>
    <property type="evidence" value="ECO:0007669"/>
    <property type="project" value="UniProtKB-SubCell"/>
</dbReference>
<evidence type="ECO:0000256" key="3">
    <source>
        <dbReference type="ARBA" id="ARBA00004496"/>
    </source>
</evidence>
<evidence type="ECO:0000256" key="8">
    <source>
        <dbReference type="SAM" id="MobiDB-lite"/>
    </source>
</evidence>
<sequence length="606" mass="68174">MSNYLILNTSTILRRRVGLSRCDRRQRPTSDADQQTSSPSKSNKVQKLNTTMRGHISDSDLEDHHFRAPNSDDSDPDSDPERESRVAINPSFLSKAEDEKNSHTKSSARRTRNGAKEQDTSYNDQQPTNCQSSPLASVTKGLKQRRKTRKKLADIKPHGSDQHTNVTKSQSSSQSSTLGSPKRKIEGREEKKDIFGQDSVKRRKAKLTYSKLSNTKAPLKPSSTKQANPDIFPAKKHQTLDEIDSFSSSGEEKVAQVRCLNSLSPLPDTPAPKRKIKVPAVASTPAVKSEEKLSFKALVDGDSDDFLTSPLKNSSRAEDEQFQLTQLPTFNGLDESFMDDFFDLPTKRSPKSEDEQLPLMNRPVFKDLDVNSLGLTEATRAILEEDKDLLSRPLNDDEAPSSQEFRCLMCHHVLGPDDFQKIANMNTRMQEKACETHQKKFAKADWKTNGYPSINWMELDRRIDGHHPFVKKLIRGANCPYRSLLKEKVEKGEDRNAKNSAMITPGYYGGRGRQVISNNIMNGFTPLLSKRTVKDELISARGMTGFVQCVIMPEVAVHLIMEDMNMNEAEARGVLFESASIGELVNPDIKDILKRRIKDSDDEDDY</sequence>
<feature type="compositionally biased region" description="Polar residues" evidence="8">
    <location>
        <begin position="120"/>
        <end position="136"/>
    </location>
</feature>
<accession>A0A9P7YSZ3</accession>
<dbReference type="AlphaFoldDB" id="A0A9P7YSZ3"/>
<evidence type="ECO:0000256" key="5">
    <source>
        <dbReference type="ARBA" id="ARBA00015162"/>
    </source>
</evidence>
<keyword evidence="7" id="KW-0539">Nucleus</keyword>
<reference evidence="10" key="1">
    <citation type="journal article" date="2021" name="IMA Fungus">
        <title>Genomic characterization of three marine fungi, including Emericellopsis atlantica sp. nov. with signatures of a generalist lifestyle and marine biomass degradation.</title>
        <authorList>
            <person name="Hagestad O.C."/>
            <person name="Hou L."/>
            <person name="Andersen J.H."/>
            <person name="Hansen E.H."/>
            <person name="Altermark B."/>
            <person name="Li C."/>
            <person name="Kuhnert E."/>
            <person name="Cox R.J."/>
            <person name="Crous P.W."/>
            <person name="Spatafora J.W."/>
            <person name="Lail K."/>
            <person name="Amirebrahimi M."/>
            <person name="Lipzen A."/>
            <person name="Pangilinan J."/>
            <person name="Andreopoulos W."/>
            <person name="Hayes R.D."/>
            <person name="Ng V."/>
            <person name="Grigoriev I.V."/>
            <person name="Jackson S.A."/>
            <person name="Sutton T.D.S."/>
            <person name="Dobson A.D.W."/>
            <person name="Rama T."/>
        </authorList>
    </citation>
    <scope>NUCLEOTIDE SEQUENCE</scope>
    <source>
        <strain evidence="10">TRa018bII</strain>
    </source>
</reference>
<evidence type="ECO:0000256" key="1">
    <source>
        <dbReference type="ARBA" id="ARBA00002738"/>
    </source>
</evidence>
<evidence type="ECO:0000256" key="4">
    <source>
        <dbReference type="ARBA" id="ARBA00009461"/>
    </source>
</evidence>
<comment type="similarity">
    <text evidence="4">Belongs to the RTC4 family.</text>
</comment>
<comment type="function">
    <text evidence="1">May be involved in a process influencing telomere capping.</text>
</comment>
<evidence type="ECO:0000313" key="10">
    <source>
        <dbReference type="EMBL" id="KAG9238670.1"/>
    </source>
</evidence>
<evidence type="ECO:0000259" key="9">
    <source>
        <dbReference type="SMART" id="SM01312"/>
    </source>
</evidence>
<dbReference type="Proteomes" id="UP000824998">
    <property type="component" value="Unassembled WGS sequence"/>
</dbReference>
<feature type="compositionally biased region" description="Basic and acidic residues" evidence="8">
    <location>
        <begin position="183"/>
        <end position="195"/>
    </location>
</feature>
<dbReference type="Pfam" id="PF14474">
    <property type="entry name" value="RTC4"/>
    <property type="match status" value="1"/>
</dbReference>
<feature type="compositionally biased region" description="Polar residues" evidence="8">
    <location>
        <begin position="31"/>
        <end position="52"/>
    </location>
</feature>
<feature type="compositionally biased region" description="Basic and acidic residues" evidence="8">
    <location>
        <begin position="151"/>
        <end position="161"/>
    </location>
</feature>
<evidence type="ECO:0000256" key="7">
    <source>
        <dbReference type="ARBA" id="ARBA00023242"/>
    </source>
</evidence>
<evidence type="ECO:0000256" key="2">
    <source>
        <dbReference type="ARBA" id="ARBA00004123"/>
    </source>
</evidence>
<dbReference type="PANTHER" id="PTHR41391">
    <property type="entry name" value="RESTRICTION OF TELOMERE CAPPING PROTEIN 4"/>
    <property type="match status" value="1"/>
</dbReference>
<feature type="compositionally biased region" description="Polar residues" evidence="8">
    <location>
        <begin position="210"/>
        <end position="227"/>
    </location>
</feature>
<name>A0A9P7YSZ3_9HELO</name>
<dbReference type="OrthoDB" id="128308at2759"/>
<gene>
    <name evidence="10" type="ORF">BJ875DRAFT_492277</name>
</gene>
<dbReference type="SMART" id="SM01312">
    <property type="entry name" value="RTC4"/>
    <property type="match status" value="1"/>
</dbReference>